<feature type="domain" description="Mannitol dehydrogenase N-terminal" evidence="3">
    <location>
        <begin position="40"/>
        <end position="311"/>
    </location>
</feature>
<protein>
    <submittedName>
        <fullName evidence="5">Mannitol dehydrogenase</fullName>
    </submittedName>
</protein>
<dbReference type="InterPro" id="IPR050988">
    <property type="entry name" value="Mannitol_DH/Oxidoreductase"/>
</dbReference>
<dbReference type="InterPro" id="IPR036291">
    <property type="entry name" value="NAD(P)-bd_dom_sf"/>
</dbReference>
<evidence type="ECO:0000259" key="3">
    <source>
        <dbReference type="Pfam" id="PF01232"/>
    </source>
</evidence>
<dbReference type="InterPro" id="IPR013131">
    <property type="entry name" value="Mannitol_DH_N"/>
</dbReference>
<dbReference type="RefSeq" id="WP_228461978.1">
    <property type="nucleotide sequence ID" value="NZ_BLLI01000011.1"/>
</dbReference>
<evidence type="ECO:0000313" key="5">
    <source>
        <dbReference type="EMBL" id="GFH42042.1"/>
    </source>
</evidence>
<dbReference type="Pfam" id="PF08125">
    <property type="entry name" value="Mannitol_dh_C"/>
    <property type="match status" value="1"/>
</dbReference>
<dbReference type="GO" id="GO:0008926">
    <property type="term" value="F:mannitol-1-phosphate 5-dehydrogenase activity"/>
    <property type="evidence" value="ECO:0007669"/>
    <property type="project" value="UniProtKB-EC"/>
</dbReference>
<dbReference type="SUPFAM" id="SSF51735">
    <property type="entry name" value="NAD(P)-binding Rossmann-fold domains"/>
    <property type="match status" value="1"/>
</dbReference>
<evidence type="ECO:0000313" key="6">
    <source>
        <dbReference type="Proteomes" id="UP000480303"/>
    </source>
</evidence>
<dbReference type="PANTHER" id="PTHR43362:SF1">
    <property type="entry name" value="MANNITOL DEHYDROGENASE 2-RELATED"/>
    <property type="match status" value="1"/>
</dbReference>
<reference evidence="5 6" key="1">
    <citation type="submission" date="2020-02" db="EMBL/GenBank/DDBJ databases">
        <title>Draft genome sequence of Lactococcus sp. Hs30E4-3.</title>
        <authorList>
            <person name="Noda S."/>
            <person name="Yuki M."/>
            <person name="Ohkuma M."/>
        </authorList>
    </citation>
    <scope>NUCLEOTIDE SEQUENCE [LARGE SCALE GENOMIC DNA]</scope>
    <source>
        <strain evidence="5 6">Hs30E4-3</strain>
    </source>
</reference>
<dbReference type="EMBL" id="BLLI01000011">
    <property type="protein sequence ID" value="GFH42042.1"/>
    <property type="molecule type" value="Genomic_DNA"/>
</dbReference>
<dbReference type="PANTHER" id="PTHR43362">
    <property type="entry name" value="MANNITOL DEHYDROGENASE DSF1-RELATED"/>
    <property type="match status" value="1"/>
</dbReference>
<evidence type="ECO:0000256" key="2">
    <source>
        <dbReference type="ARBA" id="ARBA00048615"/>
    </source>
</evidence>
<keyword evidence="6" id="KW-1185">Reference proteome</keyword>
<dbReference type="SUPFAM" id="SSF48179">
    <property type="entry name" value="6-phosphogluconate dehydrogenase C-terminal domain-like"/>
    <property type="match status" value="1"/>
</dbReference>
<dbReference type="Proteomes" id="UP000480303">
    <property type="component" value="Unassembled WGS sequence"/>
</dbReference>
<dbReference type="AlphaFoldDB" id="A0A6A0B9J5"/>
<feature type="domain" description="Mannitol dehydrogenase C-terminal" evidence="4">
    <location>
        <begin position="329"/>
        <end position="482"/>
    </location>
</feature>
<gene>
    <name evidence="5" type="primary">uxuB_2</name>
    <name evidence="5" type="ORF">Hs30E_05930</name>
</gene>
<comment type="catalytic activity">
    <reaction evidence="2">
        <text>D-mannitol 1-phosphate + NAD(+) = beta-D-fructose 6-phosphate + NADH + H(+)</text>
        <dbReference type="Rhea" id="RHEA:19661"/>
        <dbReference type="ChEBI" id="CHEBI:15378"/>
        <dbReference type="ChEBI" id="CHEBI:57540"/>
        <dbReference type="ChEBI" id="CHEBI:57634"/>
        <dbReference type="ChEBI" id="CHEBI:57945"/>
        <dbReference type="ChEBI" id="CHEBI:61381"/>
        <dbReference type="EC" id="1.1.1.17"/>
    </reaction>
</comment>
<name>A0A6A0B9J5_9LACT</name>
<evidence type="ECO:0000256" key="1">
    <source>
        <dbReference type="ARBA" id="ARBA00023002"/>
    </source>
</evidence>
<dbReference type="Gene3D" id="3.40.50.720">
    <property type="entry name" value="NAD(P)-binding Rossmann-like Domain"/>
    <property type="match status" value="1"/>
</dbReference>
<dbReference type="Pfam" id="PF01232">
    <property type="entry name" value="Mannitol_dh"/>
    <property type="match status" value="1"/>
</dbReference>
<comment type="caution">
    <text evidence="5">The sequence shown here is derived from an EMBL/GenBank/DDBJ whole genome shotgun (WGS) entry which is preliminary data.</text>
</comment>
<sequence>MKITDDYLNKPEVFKDKNIVVPTYDVAEMRAETLKNPEWVHFGGGNLYRCFHAQVAQDLLNSGDLKTGIVVVETFGEDLIDSVYHDFDNRSLTVEMKTDGSFEKTLVAATAEALYFHKNNVTDVASLVTIFKAESLQLVTLTITEKGYAVKDSAGELLAQVVSDLKVGPEFDQLANTMSKLTYLLLERFNANQTPLAMVSTDNFSHNGDRLKAAILEIAQGWYKAGHVSADFVAYLSDDTKISFPFSMIDRITPLPNGEIAEQLENSGIEKMKPFVTDKQKMVLSAFVNTEEVHYLAIEDKFPNGRPALEKASGVLLGNRETINKADLMKVCTCLNPLHTTLAIFGCLLGFDRIYKEVEDEDLLKLIEQVGFIEGLPVVENPEIIQPEQFINEVIYKRFANPNIPDMPERIATDTSQKIGIRFGETLKAYVAAPDKDVRDLTFIPLTIAAWCRYLLALDDNGVTFEVSPDPLLPELQAQLSTVKLGSENVDLHQILQPILRNDLIFGLDLVDIGLADKIENFFAQLIKETGSVRKVLQATLATHAKDIQK</sequence>
<dbReference type="InterPro" id="IPR013328">
    <property type="entry name" value="6PGD_dom2"/>
</dbReference>
<organism evidence="5 6">
    <name type="scientific">Pseudolactococcus hodotermopsidis</name>
    <dbReference type="NCBI Taxonomy" id="2709157"/>
    <lineage>
        <taxon>Bacteria</taxon>
        <taxon>Bacillati</taxon>
        <taxon>Bacillota</taxon>
        <taxon>Bacilli</taxon>
        <taxon>Lactobacillales</taxon>
        <taxon>Streptococcaceae</taxon>
        <taxon>Pseudolactococcus</taxon>
    </lineage>
</organism>
<proteinExistence type="predicted"/>
<evidence type="ECO:0000259" key="4">
    <source>
        <dbReference type="Pfam" id="PF08125"/>
    </source>
</evidence>
<accession>A0A6A0B9J5</accession>
<keyword evidence="1" id="KW-0560">Oxidoreductase</keyword>
<dbReference type="Gene3D" id="1.10.1040.10">
    <property type="entry name" value="N-(1-d-carboxylethyl)-l-norvaline Dehydrogenase, domain 2"/>
    <property type="match status" value="1"/>
</dbReference>
<dbReference type="InterPro" id="IPR008927">
    <property type="entry name" value="6-PGluconate_DH-like_C_sf"/>
</dbReference>
<dbReference type="InterPro" id="IPR013118">
    <property type="entry name" value="Mannitol_DH_C"/>
</dbReference>